<dbReference type="InterPro" id="IPR050093">
    <property type="entry name" value="ABC_SmlMolc_Importer"/>
</dbReference>
<dbReference type="PANTHER" id="PTHR42781">
    <property type="entry name" value="SPERMIDINE/PUTRESCINE IMPORT ATP-BINDING PROTEIN POTA"/>
    <property type="match status" value="1"/>
</dbReference>
<dbReference type="Proteomes" id="UP001595583">
    <property type="component" value="Unassembled WGS sequence"/>
</dbReference>
<reference evidence="7" key="1">
    <citation type="journal article" date="2019" name="Int. J. Syst. Evol. Microbiol.">
        <title>The Global Catalogue of Microorganisms (GCM) 10K type strain sequencing project: providing services to taxonomists for standard genome sequencing and annotation.</title>
        <authorList>
            <consortium name="The Broad Institute Genomics Platform"/>
            <consortium name="The Broad Institute Genome Sequencing Center for Infectious Disease"/>
            <person name="Wu L."/>
            <person name="Ma J."/>
        </authorList>
    </citation>
    <scope>NUCLEOTIDE SEQUENCE [LARGE SCALE GENOMIC DNA]</scope>
    <source>
        <strain evidence="7">KCTC 52165</strain>
    </source>
</reference>
<evidence type="ECO:0000313" key="7">
    <source>
        <dbReference type="Proteomes" id="UP001595583"/>
    </source>
</evidence>
<dbReference type="Pfam" id="PF08402">
    <property type="entry name" value="TOBE_2"/>
    <property type="match status" value="1"/>
</dbReference>
<comment type="caution">
    <text evidence="6">The sequence shown here is derived from an EMBL/GenBank/DDBJ whole genome shotgun (WGS) entry which is preliminary data.</text>
</comment>
<comment type="similarity">
    <text evidence="1">Belongs to the ABC transporter superfamily.</text>
</comment>
<evidence type="ECO:0000256" key="4">
    <source>
        <dbReference type="ARBA" id="ARBA00022840"/>
    </source>
</evidence>
<dbReference type="InterPro" id="IPR013611">
    <property type="entry name" value="Transp-assoc_OB_typ2"/>
</dbReference>
<dbReference type="InterPro" id="IPR003593">
    <property type="entry name" value="AAA+_ATPase"/>
</dbReference>
<dbReference type="PROSITE" id="PS50893">
    <property type="entry name" value="ABC_TRANSPORTER_2"/>
    <property type="match status" value="1"/>
</dbReference>
<proteinExistence type="inferred from homology"/>
<name>A0ABV7K5M2_9HYPH</name>
<dbReference type="SUPFAM" id="SSF50331">
    <property type="entry name" value="MOP-like"/>
    <property type="match status" value="1"/>
</dbReference>
<dbReference type="SMART" id="SM00382">
    <property type="entry name" value="AAA"/>
    <property type="match status" value="1"/>
</dbReference>
<dbReference type="InterPro" id="IPR012340">
    <property type="entry name" value="NA-bd_OB-fold"/>
</dbReference>
<dbReference type="SUPFAM" id="SSF52540">
    <property type="entry name" value="P-loop containing nucleoside triphosphate hydrolases"/>
    <property type="match status" value="1"/>
</dbReference>
<evidence type="ECO:0000313" key="6">
    <source>
        <dbReference type="EMBL" id="MFC3205569.1"/>
    </source>
</evidence>
<dbReference type="GO" id="GO:0005524">
    <property type="term" value="F:ATP binding"/>
    <property type="evidence" value="ECO:0007669"/>
    <property type="project" value="UniProtKB-KW"/>
</dbReference>
<dbReference type="InterPro" id="IPR017871">
    <property type="entry name" value="ABC_transporter-like_CS"/>
</dbReference>
<dbReference type="InterPro" id="IPR027417">
    <property type="entry name" value="P-loop_NTPase"/>
</dbReference>
<dbReference type="InterPro" id="IPR003439">
    <property type="entry name" value="ABC_transporter-like_ATP-bd"/>
</dbReference>
<evidence type="ECO:0000259" key="5">
    <source>
        <dbReference type="PROSITE" id="PS50893"/>
    </source>
</evidence>
<gene>
    <name evidence="6" type="ORF">ACFOHJ_05035</name>
</gene>
<protein>
    <submittedName>
        <fullName evidence="6">ABC transporter ATP-binding protein</fullName>
    </submittedName>
</protein>
<keyword evidence="3" id="KW-0547">Nucleotide-binding</keyword>
<dbReference type="Gene3D" id="2.40.50.100">
    <property type="match status" value="1"/>
</dbReference>
<dbReference type="InterPro" id="IPR008995">
    <property type="entry name" value="Mo/tungstate-bd_C_term_dom"/>
</dbReference>
<organism evidence="6 7">
    <name type="scientific">Aquamicrobium soli</name>
    <dbReference type="NCBI Taxonomy" id="1811518"/>
    <lineage>
        <taxon>Bacteria</taxon>
        <taxon>Pseudomonadati</taxon>
        <taxon>Pseudomonadota</taxon>
        <taxon>Alphaproteobacteria</taxon>
        <taxon>Hyphomicrobiales</taxon>
        <taxon>Phyllobacteriaceae</taxon>
        <taxon>Aquamicrobium</taxon>
    </lineage>
</organism>
<sequence length="360" mass="38863">MGDTAALEVNDLHKSFGSVQVLKGMTVRARQGEFISLVGPSGCGKTTTLNIVGGFEYPDSGDVRLNGTSVVALPSYRRGLGMVFQNHALFPHMTVLDNVGFGLRMRGTPRADAVESAREALRLVRLEGFEDRYPRELSGGQQQRVGIARALAVKPKVLLMDEPLSSLDAKLRREMQVELRRIQKSVGITALYVTHDQEEALSLSDRVVLMNRGRIEQSGAPEEMYARPATRFAAGFIGESNFLEAVLDEVRGGEARIMLATGERIVAAAPPSVSSGGKVHLAVRPSRLRPATASDAGALTGKIVASAFVGSHQRLVVRLADDSEMLMIVEATDRLPAPDETVCIAAAPADWMVFPSEARE</sequence>
<dbReference type="Pfam" id="PF00005">
    <property type="entry name" value="ABC_tran"/>
    <property type="match status" value="1"/>
</dbReference>
<dbReference type="RefSeq" id="WP_378219144.1">
    <property type="nucleotide sequence ID" value="NZ_JBHRTK010000004.1"/>
</dbReference>
<evidence type="ECO:0000256" key="2">
    <source>
        <dbReference type="ARBA" id="ARBA00022448"/>
    </source>
</evidence>
<dbReference type="Gene3D" id="3.40.50.300">
    <property type="entry name" value="P-loop containing nucleotide triphosphate hydrolases"/>
    <property type="match status" value="1"/>
</dbReference>
<keyword evidence="7" id="KW-1185">Reference proteome</keyword>
<feature type="domain" description="ABC transporter" evidence="5">
    <location>
        <begin position="7"/>
        <end position="237"/>
    </location>
</feature>
<evidence type="ECO:0000256" key="1">
    <source>
        <dbReference type="ARBA" id="ARBA00005417"/>
    </source>
</evidence>
<dbReference type="PANTHER" id="PTHR42781:SF4">
    <property type="entry name" value="SPERMIDINE_PUTRESCINE IMPORT ATP-BINDING PROTEIN POTA"/>
    <property type="match status" value="1"/>
</dbReference>
<dbReference type="PROSITE" id="PS00211">
    <property type="entry name" value="ABC_TRANSPORTER_1"/>
    <property type="match status" value="1"/>
</dbReference>
<accession>A0ABV7K5M2</accession>
<dbReference type="Gene3D" id="2.40.50.140">
    <property type="entry name" value="Nucleic acid-binding proteins"/>
    <property type="match status" value="1"/>
</dbReference>
<keyword evidence="2" id="KW-0813">Transport</keyword>
<evidence type="ECO:0000256" key="3">
    <source>
        <dbReference type="ARBA" id="ARBA00022741"/>
    </source>
</evidence>
<keyword evidence="4 6" id="KW-0067">ATP-binding</keyword>
<dbReference type="EMBL" id="JBHRTK010000004">
    <property type="protein sequence ID" value="MFC3205569.1"/>
    <property type="molecule type" value="Genomic_DNA"/>
</dbReference>